<dbReference type="RefSeq" id="WP_014187274.1">
    <property type="nucleotide sequence ID" value="NC_016584.1"/>
</dbReference>
<dbReference type="InterPro" id="IPR051829">
    <property type="entry name" value="Multiheme_Cytochr_ET"/>
</dbReference>
<dbReference type="Gene3D" id="1.10.1130.10">
    <property type="entry name" value="Flavocytochrome C3, Chain A"/>
    <property type="match status" value="1"/>
</dbReference>
<feature type="chain" id="PRO_5039360725" evidence="3">
    <location>
        <begin position="28"/>
        <end position="217"/>
    </location>
</feature>
<evidence type="ECO:0000313" key="4">
    <source>
        <dbReference type="EMBL" id="AET70470.1"/>
    </source>
</evidence>
<reference evidence="5" key="1">
    <citation type="submission" date="2011-11" db="EMBL/GenBank/DDBJ databases">
        <title>Complete sequence of Desulfosporosinus orientis DSM 765.</title>
        <authorList>
            <person name="Lucas S."/>
            <person name="Han J."/>
            <person name="Lapidus A."/>
            <person name="Cheng J.-F."/>
            <person name="Goodwin L."/>
            <person name="Pitluck S."/>
            <person name="Peters L."/>
            <person name="Ovchinnikova G."/>
            <person name="Teshima H."/>
            <person name="Detter J.C."/>
            <person name="Han C."/>
            <person name="Tapia R."/>
            <person name="Land M."/>
            <person name="Hauser L."/>
            <person name="Kyrpides N."/>
            <person name="Ivanova N."/>
            <person name="Pagani I."/>
            <person name="Pester M."/>
            <person name="Spring S."/>
            <person name="Ollivier B."/>
            <person name="Rattei T."/>
            <person name="Klenk H.-P."/>
            <person name="Wagner M."/>
            <person name="Loy A."/>
            <person name="Woyke T."/>
        </authorList>
    </citation>
    <scope>NUCLEOTIDE SEQUENCE [LARGE SCALE GENOMIC DNA]</scope>
    <source>
        <strain evidence="5">ATCC 19365 / DSM 765 / NCIMB 8382 / VKM B-1628</strain>
    </source>
</reference>
<accession>G7WJN3</accession>
<feature type="transmembrane region" description="Helical" evidence="2">
    <location>
        <begin position="172"/>
        <end position="194"/>
    </location>
</feature>
<name>G7WJN3_DESOD</name>
<dbReference type="PANTHER" id="PTHR35038">
    <property type="entry name" value="DISSIMILATORY SULFITE REDUCTASE SIRA"/>
    <property type="match status" value="1"/>
</dbReference>
<dbReference type="InterPro" id="IPR036280">
    <property type="entry name" value="Multihaem_cyt_sf"/>
</dbReference>
<dbReference type="GO" id="GO:0016491">
    <property type="term" value="F:oxidoreductase activity"/>
    <property type="evidence" value="ECO:0007669"/>
    <property type="project" value="TreeGrafter"/>
</dbReference>
<feature type="signal peptide" evidence="3">
    <location>
        <begin position="1"/>
        <end position="27"/>
    </location>
</feature>
<dbReference type="KEGG" id="dor:Desor_5078"/>
<dbReference type="Proteomes" id="UP000006346">
    <property type="component" value="Chromosome"/>
</dbReference>
<evidence type="ECO:0000256" key="1">
    <source>
        <dbReference type="ARBA" id="ARBA00022729"/>
    </source>
</evidence>
<dbReference type="eggNOG" id="COG2864">
    <property type="taxonomic scope" value="Bacteria"/>
</dbReference>
<organism evidence="4 5">
    <name type="scientific">Desulfosporosinus orientis (strain ATCC 19365 / DSM 765 / NCIMB 8382 / VKM B-1628 / Singapore I)</name>
    <name type="common">Desulfotomaculum orientis</name>
    <dbReference type="NCBI Taxonomy" id="768706"/>
    <lineage>
        <taxon>Bacteria</taxon>
        <taxon>Bacillati</taxon>
        <taxon>Bacillota</taxon>
        <taxon>Clostridia</taxon>
        <taxon>Eubacteriales</taxon>
        <taxon>Desulfitobacteriaceae</taxon>
        <taxon>Desulfosporosinus</taxon>
    </lineage>
</organism>
<reference evidence="4 5" key="2">
    <citation type="journal article" date="2012" name="J. Bacteriol.">
        <title>Complete genome sequences of Desulfosporosinus orientis DSM765T, Desulfosporosinus youngiae DSM17734T, Desulfosporosinus meridiei DSM13257T, and Desulfosporosinus acidiphilus DSM22704T.</title>
        <authorList>
            <person name="Pester M."/>
            <person name="Brambilla E."/>
            <person name="Alazard D."/>
            <person name="Rattei T."/>
            <person name="Weinmaier T."/>
            <person name="Han J."/>
            <person name="Lucas S."/>
            <person name="Lapidus A."/>
            <person name="Cheng J.F."/>
            <person name="Goodwin L."/>
            <person name="Pitluck S."/>
            <person name="Peters L."/>
            <person name="Ovchinnikova G."/>
            <person name="Teshima H."/>
            <person name="Detter J.C."/>
            <person name="Han C.S."/>
            <person name="Tapia R."/>
            <person name="Land M.L."/>
            <person name="Hauser L."/>
            <person name="Kyrpides N.C."/>
            <person name="Ivanova N.N."/>
            <person name="Pagani I."/>
            <person name="Huntmann M."/>
            <person name="Wei C.L."/>
            <person name="Davenport K.W."/>
            <person name="Daligault H."/>
            <person name="Chain P.S."/>
            <person name="Chen A."/>
            <person name="Mavromatis K."/>
            <person name="Markowitz V."/>
            <person name="Szeto E."/>
            <person name="Mikhailova N."/>
            <person name="Pati A."/>
            <person name="Wagner M."/>
            <person name="Woyke T."/>
            <person name="Ollivier B."/>
            <person name="Klenk H.P."/>
            <person name="Spring S."/>
            <person name="Loy A."/>
        </authorList>
    </citation>
    <scope>NUCLEOTIDE SEQUENCE [LARGE SCALE GENOMIC DNA]</scope>
    <source>
        <strain evidence="5">ATCC 19365 / DSM 765 / NCIMB 8382 / VKM B-1628</strain>
    </source>
</reference>
<evidence type="ECO:0000256" key="2">
    <source>
        <dbReference type="SAM" id="Phobius"/>
    </source>
</evidence>
<dbReference type="PANTHER" id="PTHR35038:SF6">
    <property type="entry name" value="SURFACE LOCALIZED DECAHEME CYTOCHROME C LIPOPROTEIN"/>
    <property type="match status" value="1"/>
</dbReference>
<keyword evidence="2" id="KW-1133">Transmembrane helix</keyword>
<proteinExistence type="predicted"/>
<sequence length="217" mass="23067">MYKEKTQPLTMLMNIFLLVLLSLAVSAAPAQGEESCLQCHGDKASNLQSSVHSFLSCTSCHTNIQGFPHPEGAALTKKEVVAACSSCHKGEIAESYAESYHGKAVKLGSTKAATCANCHGSHNILGPDDPKSLVSAANTPKTCAGCHDKASPGFSQGETHFKLASTGSGAPMYYTAKFFVWLTIITITLLIIHIEMQLYHNLRSVLGARKKGGDNLG</sequence>
<keyword evidence="2" id="KW-0812">Transmembrane</keyword>
<evidence type="ECO:0000256" key="3">
    <source>
        <dbReference type="SAM" id="SignalP"/>
    </source>
</evidence>
<keyword evidence="5" id="KW-1185">Reference proteome</keyword>
<gene>
    <name evidence="4" type="ordered locus">Desor_5078</name>
</gene>
<dbReference type="PATRIC" id="fig|768706.3.peg.5173"/>
<dbReference type="Gene3D" id="1.10.780.10">
    <property type="entry name" value="Hydroxylamine Oxidoreductase, Chain A, domain 1"/>
    <property type="match status" value="1"/>
</dbReference>
<protein>
    <submittedName>
        <fullName evidence="4">DnaJ-class molecular chaperone with C-terminal Zn finger domain</fullName>
    </submittedName>
</protein>
<dbReference type="OrthoDB" id="9814800at2"/>
<dbReference type="AlphaFoldDB" id="G7WJN3"/>
<dbReference type="STRING" id="768706.Desor_5078"/>
<evidence type="ECO:0000313" key="5">
    <source>
        <dbReference type="Proteomes" id="UP000006346"/>
    </source>
</evidence>
<dbReference type="EMBL" id="CP003108">
    <property type="protein sequence ID" value="AET70470.1"/>
    <property type="molecule type" value="Genomic_DNA"/>
</dbReference>
<dbReference type="SUPFAM" id="SSF48695">
    <property type="entry name" value="Multiheme cytochromes"/>
    <property type="match status" value="1"/>
</dbReference>
<dbReference type="HOGENOM" id="CLU_082952_0_0_9"/>
<keyword evidence="2" id="KW-0472">Membrane</keyword>
<keyword evidence="1 3" id="KW-0732">Signal</keyword>